<protein>
    <submittedName>
        <fullName evidence="1">Uncharacterized protein</fullName>
    </submittedName>
</protein>
<accession>A0ACC2UZE1</accession>
<keyword evidence="2" id="KW-1185">Reference proteome</keyword>
<dbReference type="EMBL" id="JASBWT010000041">
    <property type="protein sequence ID" value="KAJ9092193.1"/>
    <property type="molecule type" value="Genomic_DNA"/>
</dbReference>
<name>A0ACC2UZE1_9TREE</name>
<organism evidence="1 2">
    <name type="scientific">Naganishia friedmannii</name>
    <dbReference type="NCBI Taxonomy" id="89922"/>
    <lineage>
        <taxon>Eukaryota</taxon>
        <taxon>Fungi</taxon>
        <taxon>Dikarya</taxon>
        <taxon>Basidiomycota</taxon>
        <taxon>Agaricomycotina</taxon>
        <taxon>Tremellomycetes</taxon>
        <taxon>Filobasidiales</taxon>
        <taxon>Filobasidiaceae</taxon>
        <taxon>Naganishia</taxon>
    </lineage>
</organism>
<evidence type="ECO:0000313" key="1">
    <source>
        <dbReference type="EMBL" id="KAJ9092193.1"/>
    </source>
</evidence>
<reference evidence="1" key="1">
    <citation type="submission" date="2023-04" db="EMBL/GenBank/DDBJ databases">
        <title>Draft Genome sequencing of Naganishia species isolated from polar environments using Oxford Nanopore Technology.</title>
        <authorList>
            <person name="Leo P."/>
            <person name="Venkateswaran K."/>
        </authorList>
    </citation>
    <scope>NUCLEOTIDE SEQUENCE</scope>
    <source>
        <strain evidence="1">MNA-CCFEE 5423</strain>
    </source>
</reference>
<comment type="caution">
    <text evidence="1">The sequence shown here is derived from an EMBL/GenBank/DDBJ whole genome shotgun (WGS) entry which is preliminary data.</text>
</comment>
<dbReference type="Proteomes" id="UP001227268">
    <property type="component" value="Unassembled WGS sequence"/>
</dbReference>
<sequence>MGAIGQLLFAWAGTPAMFGLIAEMRRPQDFTKALLACQAVVVSLYLAVAIVVYYYCGQYVAFPALGSAGPMIEKIAYGILVGLVGALFGSILCPALESAMWFYDYAPYWSVDRTLKYRLMFASAAFVDFAGIFICGAGSYVSVVDIKTSYESNGGAAPWRCADNSGAI</sequence>
<proteinExistence type="predicted"/>
<evidence type="ECO:0000313" key="2">
    <source>
        <dbReference type="Proteomes" id="UP001227268"/>
    </source>
</evidence>
<gene>
    <name evidence="1" type="ORF">QFC21_006939</name>
</gene>